<keyword evidence="5" id="KW-0238">DNA-binding</keyword>
<dbReference type="PANTHER" id="PTHR11361:SF34">
    <property type="entry name" value="DNA MISMATCH REPAIR PROTEIN MSH1, MITOCHONDRIAL"/>
    <property type="match status" value="1"/>
</dbReference>
<evidence type="ECO:0000256" key="9">
    <source>
        <dbReference type="SAM" id="Coils"/>
    </source>
</evidence>
<keyword evidence="3" id="KW-0227">DNA damage</keyword>
<feature type="compositionally biased region" description="Basic residues" evidence="10">
    <location>
        <begin position="88"/>
        <end position="97"/>
    </location>
</feature>
<dbReference type="InterPro" id="IPR027417">
    <property type="entry name" value="P-loop_NTPase"/>
</dbReference>
<dbReference type="Gene3D" id="1.10.1420.10">
    <property type="match status" value="2"/>
</dbReference>
<dbReference type="SUPFAM" id="SSF55271">
    <property type="entry name" value="DNA repair protein MutS, domain I"/>
    <property type="match status" value="1"/>
</dbReference>
<organism evidence="12 13">
    <name type="scientific">[Candida] arabinofermentans NRRL YB-2248</name>
    <dbReference type="NCBI Taxonomy" id="983967"/>
    <lineage>
        <taxon>Eukaryota</taxon>
        <taxon>Fungi</taxon>
        <taxon>Dikarya</taxon>
        <taxon>Ascomycota</taxon>
        <taxon>Saccharomycotina</taxon>
        <taxon>Pichiomycetes</taxon>
        <taxon>Pichiales</taxon>
        <taxon>Pichiaceae</taxon>
        <taxon>Ogataea</taxon>
        <taxon>Ogataea/Candida clade</taxon>
    </lineage>
</organism>
<dbReference type="STRING" id="983967.A0A1E4SZT3"/>
<dbReference type="Pfam" id="PF05188">
    <property type="entry name" value="MutS_II"/>
    <property type="match status" value="1"/>
</dbReference>
<dbReference type="Gene3D" id="3.30.420.110">
    <property type="entry name" value="MutS, connector domain"/>
    <property type="match status" value="1"/>
</dbReference>
<dbReference type="Pfam" id="PF00488">
    <property type="entry name" value="MutS_V"/>
    <property type="match status" value="1"/>
</dbReference>
<keyword evidence="4" id="KW-0067">ATP-binding</keyword>
<dbReference type="GO" id="GO:0043504">
    <property type="term" value="P:mitochondrial DNA repair"/>
    <property type="evidence" value="ECO:0007669"/>
    <property type="project" value="TreeGrafter"/>
</dbReference>
<reference evidence="13" key="1">
    <citation type="submission" date="2016-04" db="EMBL/GenBank/DDBJ databases">
        <title>Comparative genomics of biotechnologically important yeasts.</title>
        <authorList>
            <consortium name="DOE Joint Genome Institute"/>
            <person name="Riley R."/>
            <person name="Haridas S."/>
            <person name="Wolfe K.H."/>
            <person name="Lopes M.R."/>
            <person name="Hittinger C.T."/>
            <person name="Goker M."/>
            <person name="Salamov A."/>
            <person name="Wisecaver J."/>
            <person name="Long T.M."/>
            <person name="Aerts A.L."/>
            <person name="Barry K."/>
            <person name="Choi C."/>
            <person name="Clum A."/>
            <person name="Coughlan A.Y."/>
            <person name="Deshpande S."/>
            <person name="Douglass A.P."/>
            <person name="Hanson S.J."/>
            <person name="Klenk H.-P."/>
            <person name="Labutti K."/>
            <person name="Lapidus A."/>
            <person name="Lindquist E."/>
            <person name="Lipzen A."/>
            <person name="Meier-Kolthoff J.P."/>
            <person name="Ohm R.A."/>
            <person name="Otillar R.P."/>
            <person name="Pangilinan J."/>
            <person name="Peng Y."/>
            <person name="Rokas A."/>
            <person name="Rosa C.A."/>
            <person name="Scheuner C."/>
            <person name="Sibirny A.A."/>
            <person name="Slot J.C."/>
            <person name="Stielow J.B."/>
            <person name="Sun H."/>
            <person name="Kurtzman C.P."/>
            <person name="Blackwell M."/>
            <person name="Grigoriev I.V."/>
            <person name="Jeffries T.W."/>
        </authorList>
    </citation>
    <scope>NUCLEOTIDE SEQUENCE [LARGE SCALE GENOMIC DNA]</scope>
    <source>
        <strain evidence="13">NRRL YB-2248</strain>
    </source>
</reference>
<dbReference type="Proteomes" id="UP000094801">
    <property type="component" value="Unassembled WGS sequence"/>
</dbReference>
<dbReference type="NCBIfam" id="NF003810">
    <property type="entry name" value="PRK05399.1"/>
    <property type="match status" value="1"/>
</dbReference>
<dbReference type="PROSITE" id="PS00486">
    <property type="entry name" value="DNA_MISMATCH_REPAIR_2"/>
    <property type="match status" value="1"/>
</dbReference>
<evidence type="ECO:0000259" key="11">
    <source>
        <dbReference type="PROSITE" id="PS00486"/>
    </source>
</evidence>
<evidence type="ECO:0000256" key="5">
    <source>
        <dbReference type="ARBA" id="ARBA00023125"/>
    </source>
</evidence>
<dbReference type="InterPro" id="IPR045076">
    <property type="entry name" value="MutS"/>
</dbReference>
<keyword evidence="2" id="KW-0547">Nucleotide-binding</keyword>
<dbReference type="AlphaFoldDB" id="A0A1E4SZT3"/>
<dbReference type="GO" id="GO:0140664">
    <property type="term" value="F:ATP-dependent DNA damage sensor activity"/>
    <property type="evidence" value="ECO:0007669"/>
    <property type="project" value="InterPro"/>
</dbReference>
<dbReference type="InterPro" id="IPR016151">
    <property type="entry name" value="DNA_mismatch_repair_MutS_N"/>
</dbReference>
<feature type="domain" description="DNA mismatch repair proteins mutS family" evidence="11">
    <location>
        <begin position="873"/>
        <end position="889"/>
    </location>
</feature>
<comment type="similarity">
    <text evidence="1">Belongs to the DNA mismatch repair MutS family.</text>
</comment>
<keyword evidence="6" id="KW-0234">DNA repair</keyword>
<dbReference type="InterPro" id="IPR000432">
    <property type="entry name" value="DNA_mismatch_repair_MutS_C"/>
</dbReference>
<dbReference type="Pfam" id="PF01624">
    <property type="entry name" value="MutS_I"/>
    <property type="match status" value="1"/>
</dbReference>
<evidence type="ECO:0000256" key="8">
    <source>
        <dbReference type="ARBA" id="ARBA00025902"/>
    </source>
</evidence>
<dbReference type="Pfam" id="PF05192">
    <property type="entry name" value="MutS_III"/>
    <property type="match status" value="1"/>
</dbReference>
<dbReference type="SUPFAM" id="SSF52540">
    <property type="entry name" value="P-loop containing nucleoside triphosphate hydrolases"/>
    <property type="match status" value="1"/>
</dbReference>
<evidence type="ECO:0000256" key="3">
    <source>
        <dbReference type="ARBA" id="ARBA00022763"/>
    </source>
</evidence>
<dbReference type="SMART" id="SM00534">
    <property type="entry name" value="MUTSac"/>
    <property type="match status" value="1"/>
</dbReference>
<evidence type="ECO:0000256" key="2">
    <source>
        <dbReference type="ARBA" id="ARBA00022741"/>
    </source>
</evidence>
<dbReference type="GO" id="GO:0005739">
    <property type="term" value="C:mitochondrion"/>
    <property type="evidence" value="ECO:0007669"/>
    <property type="project" value="TreeGrafter"/>
</dbReference>
<dbReference type="EMBL" id="KV453854">
    <property type="protein sequence ID" value="ODV85035.1"/>
    <property type="molecule type" value="Genomic_DNA"/>
</dbReference>
<dbReference type="Gene3D" id="3.40.1170.10">
    <property type="entry name" value="DNA repair protein MutS, domain I"/>
    <property type="match status" value="1"/>
</dbReference>
<dbReference type="SUPFAM" id="SSF53150">
    <property type="entry name" value="DNA repair protein MutS, domain II"/>
    <property type="match status" value="1"/>
</dbReference>
<accession>A0A1E4SZT3</accession>
<keyword evidence="13" id="KW-1185">Reference proteome</keyword>
<evidence type="ECO:0000256" key="1">
    <source>
        <dbReference type="ARBA" id="ARBA00006271"/>
    </source>
</evidence>
<gene>
    <name evidence="12" type="ORF">CANARDRAFT_8165</name>
</gene>
<dbReference type="GO" id="GO:0005634">
    <property type="term" value="C:nucleus"/>
    <property type="evidence" value="ECO:0007669"/>
    <property type="project" value="TreeGrafter"/>
</dbReference>
<dbReference type="Gene3D" id="3.40.50.300">
    <property type="entry name" value="P-loop containing nucleotide triphosphate hydrolases"/>
    <property type="match status" value="1"/>
</dbReference>
<evidence type="ECO:0000313" key="13">
    <source>
        <dbReference type="Proteomes" id="UP000094801"/>
    </source>
</evidence>
<dbReference type="InterPro" id="IPR007860">
    <property type="entry name" value="DNA_mmatch_repair_MutS_con_dom"/>
</dbReference>
<comment type="subunit">
    <text evidence="8">Heterodimer consisting of MSH2-MSH3 (MutS beta). Forms a ternary complex with MutL alpha (MLH1-PMS1).</text>
</comment>
<evidence type="ECO:0000313" key="12">
    <source>
        <dbReference type="EMBL" id="ODV85035.1"/>
    </source>
</evidence>
<feature type="coiled-coil region" evidence="9">
    <location>
        <begin position="650"/>
        <end position="677"/>
    </location>
</feature>
<dbReference type="SMART" id="SM00533">
    <property type="entry name" value="MUTSd"/>
    <property type="match status" value="1"/>
</dbReference>
<evidence type="ECO:0000256" key="4">
    <source>
        <dbReference type="ARBA" id="ARBA00022840"/>
    </source>
</evidence>
<dbReference type="GO" id="GO:0030983">
    <property type="term" value="F:mismatched DNA binding"/>
    <property type="evidence" value="ECO:0007669"/>
    <property type="project" value="InterPro"/>
</dbReference>
<evidence type="ECO:0000256" key="7">
    <source>
        <dbReference type="ARBA" id="ARBA00025373"/>
    </source>
</evidence>
<evidence type="ECO:0000256" key="10">
    <source>
        <dbReference type="SAM" id="MobiDB-lite"/>
    </source>
</evidence>
<sequence length="995" mass="112524">MVIGIRYSIPNVVGRGVTIIKASTRIFQRNFSSEKTYVFQQKISDHIKIELDQIPIIRPPKKLKESKKLGGKSQVQAELEQRPEKVPVRPKKSRARKKATDQTSDITNSNSNIVEPYIDETQYEGEVYSDIGGKTSQNSLTDFYQGIKDITDHYANKGPDYVVLMQVGSFYELYFDQATKFSSMLGLTLTKKKLRTQDVAFSGFPDYRLDKYLQTIFSSGLKAVICDQKHDSVKNIIERPVDRLVTPGTVIDDGLRDFHCNNFILSMTLPEDPFKKDFTSLKIGLCWADVALGRFFVLESTLNDLMANITRINPSEILINDSVDIDSLISGRWFPELGDLRKYYITTYSAPANKKKLPDFVDRFTDNKKLVNSILESWTVKEVSAASMLLHYLDECLPTYKFNFDLPKRSLPDTIMQIDPRAAQDLELTETIRGGFKIGALANIIDRTLTDPGSRLLSTWLLAPSTDVKDIAKRQSYISVFLKDEMFVEDTISILKRTSDINRTIRRVDNGRAELSEYLELANTIFLVDELRDMTVKSSNSTLRKLVLPLFNEFVEAKILLKLAKRINRTINPKTMISKPDNYKLDTDITRRNWSVQPTATPRLQQMRADYDNLLESYDTLSTELKAQCESYGYNAAVRLIRELRTGEFVVELKSSNKSLERMIKDAKFEYKEKTKTSVKIVNPEWKTLGNQMLKLEQAITLEEMVILEDLKSSLLRSNLELSKVSPVIETLDTSISFTSLARDKNLVCPIVDKSTHFEIEEGRHLVVEEGLKGNIALIENFTANPCFLDAGESWVITGPNMGGKSTFLRQNALIAILAQIGSFVPAKSARIGVIDKIFTRVGSSDNIYRHQSTFMVEMNETAIILRDSTRRSLAIVDELGRGTSTAEGIAVAFASLSHLIKRNNSKVLFATHYGSELEKLILNDPELTGKVKFYHTSLSKIRAGNLPIDEKIVFNHHLTEGVSYHSHALEVAELAGFPNDALNVAKDSFKKLVK</sequence>
<dbReference type="InterPro" id="IPR007695">
    <property type="entry name" value="DNA_mismatch_repair_MutS-lik_N"/>
</dbReference>
<feature type="region of interest" description="Disordered" evidence="10">
    <location>
        <begin position="62"/>
        <end position="110"/>
    </location>
</feature>
<dbReference type="InterPro" id="IPR036187">
    <property type="entry name" value="DNA_mismatch_repair_MutS_sf"/>
</dbReference>
<feature type="compositionally biased region" description="Polar residues" evidence="10">
    <location>
        <begin position="101"/>
        <end position="110"/>
    </location>
</feature>
<protein>
    <recommendedName>
        <fullName evidence="11">DNA mismatch repair proteins mutS family domain-containing protein</fullName>
    </recommendedName>
</protein>
<dbReference type="GO" id="GO:0005524">
    <property type="term" value="F:ATP binding"/>
    <property type="evidence" value="ECO:0007669"/>
    <property type="project" value="UniProtKB-KW"/>
</dbReference>
<dbReference type="PIRSF" id="PIRSF037677">
    <property type="entry name" value="DNA_mis_repair_Msh6"/>
    <property type="match status" value="1"/>
</dbReference>
<dbReference type="InterPro" id="IPR007696">
    <property type="entry name" value="DNA_mismatch_repair_MutS_core"/>
</dbReference>
<name>A0A1E4SZT3_9ASCO</name>
<evidence type="ECO:0000256" key="6">
    <source>
        <dbReference type="ARBA" id="ARBA00023204"/>
    </source>
</evidence>
<dbReference type="OrthoDB" id="2534523at2759"/>
<proteinExistence type="inferred from homology"/>
<comment type="function">
    <text evidence="7">Component of the post-replicative DNA mismatch repair system (MMR). Heterodimerizes with MSH2 to form MutS beta, which binds to DNA mismatches thereby initiating DNA repair. MSH3 provides substrate-binding and substrate specificity to the complex. When bound, the MutS beta heterodimer bends the DNA helix and shields approximately 20 base pairs. Acts mainly to repair insertion-deletion loops (IDLs) from 2 to 13 nucleotides in size, but can also repair base-base and single insertion-deletion mismatches that occur during replication. After mismatch binding, forms a ternary complex with the MutL alpha heterodimer, which is thought to be responsible for directing the downstream MMR events, including strand discrimination, excision, and resynthesis. ATP binding and hydrolysis play a pivotal role in mismatch repair functions.</text>
</comment>
<dbReference type="SUPFAM" id="SSF48334">
    <property type="entry name" value="DNA repair protein MutS, domain III"/>
    <property type="match status" value="1"/>
</dbReference>
<dbReference type="InterPro" id="IPR017261">
    <property type="entry name" value="DNA_mismatch_repair_MutS/MSH"/>
</dbReference>
<dbReference type="PANTHER" id="PTHR11361">
    <property type="entry name" value="DNA MISMATCH REPAIR PROTEIN MUTS FAMILY MEMBER"/>
    <property type="match status" value="1"/>
</dbReference>
<dbReference type="InterPro" id="IPR036678">
    <property type="entry name" value="MutS_con_dom_sf"/>
</dbReference>
<dbReference type="GO" id="GO:0006298">
    <property type="term" value="P:mismatch repair"/>
    <property type="evidence" value="ECO:0007669"/>
    <property type="project" value="InterPro"/>
</dbReference>
<keyword evidence="9" id="KW-0175">Coiled coil</keyword>